<evidence type="ECO:0000313" key="3">
    <source>
        <dbReference type="Proteomes" id="UP000256424"/>
    </source>
</evidence>
<feature type="compositionally biased region" description="Polar residues" evidence="1">
    <location>
        <begin position="47"/>
        <end position="59"/>
    </location>
</feature>
<keyword evidence="3" id="KW-1185">Reference proteome</keyword>
<dbReference type="EMBL" id="NXLW01000009">
    <property type="protein sequence ID" value="RDU71969.1"/>
    <property type="molecule type" value="Genomic_DNA"/>
</dbReference>
<dbReference type="Proteomes" id="UP000256424">
    <property type="component" value="Unassembled WGS sequence"/>
</dbReference>
<dbReference type="OrthoDB" id="5319840at2"/>
<evidence type="ECO:0000256" key="1">
    <source>
        <dbReference type="SAM" id="MobiDB-lite"/>
    </source>
</evidence>
<reference evidence="2 3" key="1">
    <citation type="submission" date="2018-04" db="EMBL/GenBank/DDBJ databases">
        <title>Novel Campyloabacter and Helicobacter Species and Strains.</title>
        <authorList>
            <person name="Mannion A.J."/>
            <person name="Shen Z."/>
            <person name="Fox J.G."/>
        </authorList>
    </citation>
    <scope>NUCLEOTIDE SEQUENCE [LARGE SCALE GENOMIC DNA]</scope>
    <source>
        <strain evidence="2 3">MIT 97-5075</strain>
    </source>
</reference>
<organism evidence="2 3">
    <name type="scientific">Helicobacter aurati</name>
    <dbReference type="NCBI Taxonomy" id="137778"/>
    <lineage>
        <taxon>Bacteria</taxon>
        <taxon>Pseudomonadati</taxon>
        <taxon>Campylobacterota</taxon>
        <taxon>Epsilonproteobacteria</taxon>
        <taxon>Campylobacterales</taxon>
        <taxon>Helicobacteraceae</taxon>
        <taxon>Helicobacter</taxon>
    </lineage>
</organism>
<feature type="region of interest" description="Disordered" evidence="1">
    <location>
        <begin position="47"/>
        <end position="66"/>
    </location>
</feature>
<proteinExistence type="predicted"/>
<dbReference type="Pfam" id="PF01856">
    <property type="entry name" value="HP_OMP"/>
    <property type="match status" value="1"/>
</dbReference>
<comment type="caution">
    <text evidence="2">The sequence shown here is derived from an EMBL/GenBank/DDBJ whole genome shotgun (WGS) entry which is preliminary data.</text>
</comment>
<dbReference type="InterPro" id="IPR002718">
    <property type="entry name" value="OMP_Helicobacter"/>
</dbReference>
<gene>
    <name evidence="2" type="ORF">CQA66_05775</name>
</gene>
<dbReference type="AlphaFoldDB" id="A0A3D8J3B6"/>
<sequence length="338" mass="38275">MKKVILSLLFYANITNGADSTNNHTINHKAHSQQHVSLAIQTKNISSKSAQKPLSNNKEQPTHSTKELQTYHEKLKYLQSLRYEVFNLREQIHAKGGTLESNLPYGNYLADNHSARKFNAIAQTYDDGLSKSGFFIGVGAGILDVFSGATINNNNTENVLVTRISPLVLSMRGGYQRFFNHYVGARIYGGIFLPATFFTPINEIDLKNAANYIINNTMQGFYTLGHLSVDVLFEVPLDSKFQHFIGGFTGINIGIMYYRTYDNKHHPVPYIWDYNLQVDYSFNIGVNLTFYSAHRIEMGLAVPFAYLTLPGFAQEANNARNPEFWRSAIFSVNYHLIF</sequence>
<dbReference type="RefSeq" id="WP_104762913.1">
    <property type="nucleotide sequence ID" value="NZ_FZPM01000011.1"/>
</dbReference>
<evidence type="ECO:0000313" key="2">
    <source>
        <dbReference type="EMBL" id="RDU71969.1"/>
    </source>
</evidence>
<protein>
    <submittedName>
        <fullName evidence="2">Outer membrane beta-barrel protein</fullName>
    </submittedName>
</protein>
<name>A0A3D8J3B6_9HELI</name>
<accession>A0A3D8J3B6</accession>